<dbReference type="EMBL" id="CADCTW010000187">
    <property type="protein sequence ID" value="CAA9355968.1"/>
    <property type="molecule type" value="Genomic_DNA"/>
</dbReference>
<dbReference type="SUPFAM" id="SSF109604">
    <property type="entry name" value="HD-domain/PDEase-like"/>
    <property type="match status" value="1"/>
</dbReference>
<reference evidence="2" key="1">
    <citation type="submission" date="2020-02" db="EMBL/GenBank/DDBJ databases">
        <authorList>
            <person name="Meier V. D."/>
        </authorList>
    </citation>
    <scope>NUCLEOTIDE SEQUENCE</scope>
    <source>
        <strain evidence="2">AVDCRST_MAG68</strain>
    </source>
</reference>
<evidence type="ECO:0000259" key="1">
    <source>
        <dbReference type="PROSITE" id="PS51831"/>
    </source>
</evidence>
<accession>A0A6J4MI45</accession>
<feature type="domain" description="HD" evidence="1">
    <location>
        <begin position="72"/>
        <end position="194"/>
    </location>
</feature>
<dbReference type="SMART" id="SM00471">
    <property type="entry name" value="HDc"/>
    <property type="match status" value="1"/>
</dbReference>
<gene>
    <name evidence="2" type="ORF">AVDCRST_MAG68-4426</name>
</gene>
<dbReference type="CDD" id="cd00077">
    <property type="entry name" value="HDc"/>
    <property type="match status" value="1"/>
</dbReference>
<dbReference type="InterPro" id="IPR039967">
    <property type="entry name" value="MJ1020-like"/>
</dbReference>
<name>A0A6J4MI45_9BACT</name>
<proteinExistence type="predicted"/>
<organism evidence="2">
    <name type="scientific">uncultured Gemmatimonadota bacterium</name>
    <dbReference type="NCBI Taxonomy" id="203437"/>
    <lineage>
        <taxon>Bacteria</taxon>
        <taxon>Pseudomonadati</taxon>
        <taxon>Gemmatimonadota</taxon>
        <taxon>environmental samples</taxon>
    </lineage>
</organism>
<dbReference type="PANTHER" id="PTHR40517:SF1">
    <property type="entry name" value="METAL-DEPENDENT PHOSPHOHYDROLASE, HD SUPERFAMILY-RELATED"/>
    <property type="match status" value="1"/>
</dbReference>
<dbReference type="Pfam" id="PF01966">
    <property type="entry name" value="HD"/>
    <property type="match status" value="1"/>
</dbReference>
<dbReference type="AlphaFoldDB" id="A0A6J4MI45"/>
<dbReference type="InterPro" id="IPR003607">
    <property type="entry name" value="HD/PDEase_dom"/>
</dbReference>
<dbReference type="PROSITE" id="PS51831">
    <property type="entry name" value="HD"/>
    <property type="match status" value="1"/>
</dbReference>
<dbReference type="PANTHER" id="PTHR40517">
    <property type="entry name" value="METAL-DEPENDENT PHOSPHOHYDROLASE, HD SUPERFAMILY-RELATED"/>
    <property type="match status" value="1"/>
</dbReference>
<dbReference type="InterPro" id="IPR006674">
    <property type="entry name" value="HD_domain"/>
</dbReference>
<dbReference type="Gene3D" id="1.10.3210.10">
    <property type="entry name" value="Hypothetical protein af1432"/>
    <property type="match status" value="1"/>
</dbReference>
<evidence type="ECO:0000313" key="2">
    <source>
        <dbReference type="EMBL" id="CAA9355968.1"/>
    </source>
</evidence>
<sequence length="282" mass="31024">MSEGLDPQEQLAQWGRTVEERFGHRLSLNVPSRNNRKVTALIQRINQDEELYALWLAANVNAVERLGMTDHGPVHVKIVMNIAIKLLRMLTEHGVQPGVVENYGMGNDDAEVVVVLAALCHDLGMSIHRADHEGFSLFVAQHKIKELLSELYDVPTATILRSEILHAIIAHRSGGKPLTIEAGIVRVADALDMAKGRSRIPFATGAASIHSVSAAAIEAVHIEPGVNKPVRVRIEMSNSAGVFQLDQLFREKLKGSGLEPYMELEALIEGEAEKRLVTSFQL</sequence>
<protein>
    <recommendedName>
        <fullName evidence="1">HD domain-containing protein</fullName>
    </recommendedName>
</protein>